<dbReference type="GO" id="GO:0005886">
    <property type="term" value="C:plasma membrane"/>
    <property type="evidence" value="ECO:0007669"/>
    <property type="project" value="UniProtKB-SubCell"/>
</dbReference>
<evidence type="ECO:0000313" key="11">
    <source>
        <dbReference type="Proteomes" id="UP000613743"/>
    </source>
</evidence>
<dbReference type="PANTHER" id="PTHR32507">
    <property type="entry name" value="NA(+)/H(+) ANTIPORTER 1"/>
    <property type="match status" value="1"/>
</dbReference>
<protein>
    <submittedName>
        <fullName evidence="10">Sodium:proton antiporter</fullName>
    </submittedName>
</protein>
<keyword evidence="3" id="KW-0050">Antiport</keyword>
<feature type="transmembrane region" description="Helical" evidence="8">
    <location>
        <begin position="61"/>
        <end position="80"/>
    </location>
</feature>
<dbReference type="GO" id="GO:1902600">
    <property type="term" value="P:proton transmembrane transport"/>
    <property type="evidence" value="ECO:0007669"/>
    <property type="project" value="InterPro"/>
</dbReference>
<keyword evidence="11" id="KW-1185">Reference proteome</keyword>
<feature type="transmembrane region" description="Helical" evidence="8">
    <location>
        <begin position="309"/>
        <end position="328"/>
    </location>
</feature>
<dbReference type="GO" id="GO:0015297">
    <property type="term" value="F:antiporter activity"/>
    <property type="evidence" value="ECO:0007669"/>
    <property type="project" value="UniProtKB-KW"/>
</dbReference>
<keyword evidence="6" id="KW-0406">Ion transport</keyword>
<dbReference type="Pfam" id="PF00999">
    <property type="entry name" value="Na_H_Exchanger"/>
    <property type="match status" value="1"/>
</dbReference>
<feature type="transmembrane region" description="Helical" evidence="8">
    <location>
        <begin position="371"/>
        <end position="394"/>
    </location>
</feature>
<evidence type="ECO:0000259" key="9">
    <source>
        <dbReference type="Pfam" id="PF00999"/>
    </source>
</evidence>
<keyword evidence="2" id="KW-0813">Transport</keyword>
<reference evidence="10" key="1">
    <citation type="journal article" date="2014" name="Int. J. Syst. Evol. Microbiol.">
        <title>Complete genome sequence of Corynebacterium casei LMG S-19264T (=DSM 44701T), isolated from a smear-ripened cheese.</title>
        <authorList>
            <consortium name="US DOE Joint Genome Institute (JGI-PGF)"/>
            <person name="Walter F."/>
            <person name="Albersmeier A."/>
            <person name="Kalinowski J."/>
            <person name="Ruckert C."/>
        </authorList>
    </citation>
    <scope>NUCLEOTIDE SEQUENCE</scope>
    <source>
        <strain evidence="10">JCM 30804</strain>
    </source>
</reference>
<keyword evidence="4 8" id="KW-0812">Transmembrane</keyword>
<sequence>MHEHVALLLSVLLLLIYGLISKVAEKSPITAPMVFLGTGLLFSTFGFNLTQVHIETNVLKLLAELTLVIILFVDASLIRFNHLINVLRGIPARLLGIGMPLTMLCGWCVGVLLFPNWSYWSITLVALILAPTDAALGQAVVKSPHVPQNIRDGISVESGLNDGLALPVILICIAALSSDAAVFQGDGHWFSYIALQLTLGPIIGALVGYVGGKLIEFASQRDWMEPVFQSLSALSLSILAFAFAEILHGNGFIAAFFAGLMLGVKKPQVRERIQEFGEAQGQFLSLTIFLVVGLVAVPLFAEYWTWKVWLYAFLSLTVIRMLPVLLGLKGLKVNTYSKLFIGWFGPRGIASLLYVLIVIAELGLQNYQGQLSVIILTVTLSTFLHGISAIPLSLKFKRYDA</sequence>
<evidence type="ECO:0000256" key="7">
    <source>
        <dbReference type="ARBA" id="ARBA00023136"/>
    </source>
</evidence>
<evidence type="ECO:0000256" key="1">
    <source>
        <dbReference type="ARBA" id="ARBA00004651"/>
    </source>
</evidence>
<feature type="transmembrane region" description="Helical" evidence="8">
    <location>
        <begin position="31"/>
        <end position="49"/>
    </location>
</feature>
<dbReference type="InterPro" id="IPR006153">
    <property type="entry name" value="Cation/H_exchanger_TM"/>
</dbReference>
<feature type="domain" description="Cation/H+ exchanger transmembrane" evidence="9">
    <location>
        <begin position="12"/>
        <end position="392"/>
    </location>
</feature>
<dbReference type="RefSeq" id="WP_188922537.1">
    <property type="nucleotide sequence ID" value="NZ_BMPZ01000011.1"/>
</dbReference>
<feature type="transmembrane region" description="Helical" evidence="8">
    <location>
        <begin position="231"/>
        <end position="262"/>
    </location>
</feature>
<reference evidence="10" key="2">
    <citation type="submission" date="2020-09" db="EMBL/GenBank/DDBJ databases">
        <authorList>
            <person name="Sun Q."/>
            <person name="Ohkuma M."/>
        </authorList>
    </citation>
    <scope>NUCLEOTIDE SEQUENCE</scope>
    <source>
        <strain evidence="10">JCM 30804</strain>
    </source>
</reference>
<organism evidence="10 11">
    <name type="scientific">Shewanella gelidii</name>
    <dbReference type="NCBI Taxonomy" id="1642821"/>
    <lineage>
        <taxon>Bacteria</taxon>
        <taxon>Pseudomonadati</taxon>
        <taxon>Pseudomonadota</taxon>
        <taxon>Gammaproteobacteria</taxon>
        <taxon>Alteromonadales</taxon>
        <taxon>Shewanellaceae</taxon>
        <taxon>Shewanella</taxon>
    </lineage>
</organism>
<accession>A0A917ND46</accession>
<dbReference type="Proteomes" id="UP000613743">
    <property type="component" value="Unassembled WGS sequence"/>
</dbReference>
<name>A0A917ND46_9GAMM</name>
<feature type="transmembrane region" description="Helical" evidence="8">
    <location>
        <begin position="121"/>
        <end position="141"/>
    </location>
</feature>
<evidence type="ECO:0000256" key="8">
    <source>
        <dbReference type="SAM" id="Phobius"/>
    </source>
</evidence>
<evidence type="ECO:0000256" key="3">
    <source>
        <dbReference type="ARBA" id="ARBA00022449"/>
    </source>
</evidence>
<keyword evidence="7 8" id="KW-0472">Membrane</keyword>
<evidence type="ECO:0000313" key="10">
    <source>
        <dbReference type="EMBL" id="GGI91160.1"/>
    </source>
</evidence>
<comment type="subcellular location">
    <subcellularLocation>
        <location evidence="1">Cell membrane</location>
        <topology evidence="1">Multi-pass membrane protein</topology>
    </subcellularLocation>
</comment>
<feature type="transmembrane region" description="Helical" evidence="8">
    <location>
        <begin position="340"/>
        <end position="359"/>
    </location>
</feature>
<evidence type="ECO:0000256" key="6">
    <source>
        <dbReference type="ARBA" id="ARBA00023065"/>
    </source>
</evidence>
<feature type="transmembrane region" description="Helical" evidence="8">
    <location>
        <begin position="92"/>
        <end position="114"/>
    </location>
</feature>
<feature type="transmembrane region" description="Helical" evidence="8">
    <location>
        <begin position="189"/>
        <end position="211"/>
    </location>
</feature>
<feature type="transmembrane region" description="Helical" evidence="8">
    <location>
        <begin position="164"/>
        <end position="182"/>
    </location>
</feature>
<comment type="caution">
    <text evidence="10">The sequence shown here is derived from an EMBL/GenBank/DDBJ whole genome shotgun (WGS) entry which is preliminary data.</text>
</comment>
<evidence type="ECO:0000256" key="5">
    <source>
        <dbReference type="ARBA" id="ARBA00022989"/>
    </source>
</evidence>
<dbReference type="EMBL" id="BMPZ01000011">
    <property type="protein sequence ID" value="GGI91160.1"/>
    <property type="molecule type" value="Genomic_DNA"/>
</dbReference>
<keyword evidence="5 8" id="KW-1133">Transmembrane helix</keyword>
<dbReference type="AlphaFoldDB" id="A0A917ND46"/>
<evidence type="ECO:0000256" key="2">
    <source>
        <dbReference type="ARBA" id="ARBA00022448"/>
    </source>
</evidence>
<gene>
    <name evidence="10" type="ORF">GCM10009332_30560</name>
</gene>
<proteinExistence type="predicted"/>
<dbReference type="PANTHER" id="PTHR32507:SF8">
    <property type="entry name" value="CNH1P"/>
    <property type="match status" value="1"/>
</dbReference>
<feature type="transmembrane region" description="Helical" evidence="8">
    <location>
        <begin position="283"/>
        <end position="303"/>
    </location>
</feature>
<evidence type="ECO:0000256" key="4">
    <source>
        <dbReference type="ARBA" id="ARBA00022692"/>
    </source>
</evidence>